<comment type="caution">
    <text evidence="1">The sequence shown here is derived from an EMBL/GenBank/DDBJ whole genome shotgun (WGS) entry which is preliminary data.</text>
</comment>
<sequence>MKIKMLFIVLLFTVINVNAQVKVFLTKSDSILHTCLNIENQMLDTVIVSSKFKNFYLGWESSQGINILTYKNDNFFRLANYGDMQDQQYINIAKERFIFIPPSTTLSFDINLRRYFYNIKGDLSVEFEINYVFTPYTRKENTVPTINRITTNRIKVENGSLLFK</sequence>
<protein>
    <submittedName>
        <fullName evidence="1">Uncharacterized protein</fullName>
    </submittedName>
</protein>
<keyword evidence="2" id="KW-1185">Reference proteome</keyword>
<accession>A0A4Q7VK37</accession>
<name>A0A4Q7VK37_9BACT</name>
<proteinExistence type="predicted"/>
<evidence type="ECO:0000313" key="1">
    <source>
        <dbReference type="EMBL" id="RZT96591.1"/>
    </source>
</evidence>
<dbReference type="Proteomes" id="UP000293562">
    <property type="component" value="Unassembled WGS sequence"/>
</dbReference>
<dbReference type="OrthoDB" id="768080at2"/>
<reference evidence="1 2" key="1">
    <citation type="submission" date="2019-02" db="EMBL/GenBank/DDBJ databases">
        <title>Genomic Encyclopedia of Type Strains, Phase IV (KMG-IV): sequencing the most valuable type-strain genomes for metagenomic binning, comparative biology and taxonomic classification.</title>
        <authorList>
            <person name="Goeker M."/>
        </authorList>
    </citation>
    <scope>NUCLEOTIDE SEQUENCE [LARGE SCALE GENOMIC DNA]</scope>
    <source>
        <strain evidence="1 2">DSM 28825</strain>
    </source>
</reference>
<dbReference type="RefSeq" id="WP_130306543.1">
    <property type="nucleotide sequence ID" value="NZ_SHKN01000001.1"/>
</dbReference>
<gene>
    <name evidence="1" type="ORF">EV201_1230</name>
</gene>
<dbReference type="AlphaFoldDB" id="A0A4Q7VK37"/>
<dbReference type="EMBL" id="SHKN01000001">
    <property type="protein sequence ID" value="RZT96591.1"/>
    <property type="molecule type" value="Genomic_DNA"/>
</dbReference>
<evidence type="ECO:0000313" key="2">
    <source>
        <dbReference type="Proteomes" id="UP000293562"/>
    </source>
</evidence>
<organism evidence="1 2">
    <name type="scientific">Ancylomarina subtilis</name>
    <dbReference type="NCBI Taxonomy" id="1639035"/>
    <lineage>
        <taxon>Bacteria</taxon>
        <taxon>Pseudomonadati</taxon>
        <taxon>Bacteroidota</taxon>
        <taxon>Bacteroidia</taxon>
        <taxon>Marinilabiliales</taxon>
        <taxon>Marinifilaceae</taxon>
        <taxon>Ancylomarina</taxon>
    </lineage>
</organism>